<comment type="caution">
    <text evidence="1">The sequence shown here is derived from an EMBL/GenBank/DDBJ whole genome shotgun (WGS) entry which is preliminary data.</text>
</comment>
<gene>
    <name evidence="1" type="ORF">QRT04_16160</name>
</gene>
<name>A0ABT7SJW4_9CELL</name>
<reference evidence="1 2" key="1">
    <citation type="submission" date="2023-06" db="EMBL/GenBank/DDBJ databases">
        <title>Cellulomonas sp. MW4 Whole genome sequence.</title>
        <authorList>
            <person name="Park S."/>
        </authorList>
    </citation>
    <scope>NUCLEOTIDE SEQUENCE [LARGE SCALE GENOMIC DNA]</scope>
    <source>
        <strain evidence="1 2">MW4</strain>
    </source>
</reference>
<proteinExistence type="predicted"/>
<dbReference type="Proteomes" id="UP001529338">
    <property type="component" value="Unassembled WGS sequence"/>
</dbReference>
<evidence type="ECO:0000313" key="2">
    <source>
        <dbReference type="Proteomes" id="UP001529338"/>
    </source>
</evidence>
<organism evidence="1 2">
    <name type="scientific">Cellulomonas alba</name>
    <dbReference type="NCBI Taxonomy" id="3053467"/>
    <lineage>
        <taxon>Bacteria</taxon>
        <taxon>Bacillati</taxon>
        <taxon>Actinomycetota</taxon>
        <taxon>Actinomycetes</taxon>
        <taxon>Micrococcales</taxon>
        <taxon>Cellulomonadaceae</taxon>
        <taxon>Cellulomonas</taxon>
    </lineage>
</organism>
<keyword evidence="2" id="KW-1185">Reference proteome</keyword>
<protein>
    <submittedName>
        <fullName evidence="1">Uncharacterized protein</fullName>
    </submittedName>
</protein>
<evidence type="ECO:0000313" key="1">
    <source>
        <dbReference type="EMBL" id="MDM7856473.1"/>
    </source>
</evidence>
<dbReference type="RefSeq" id="WP_289456674.1">
    <property type="nucleotide sequence ID" value="NZ_JAUCGQ010000003.1"/>
</dbReference>
<accession>A0ABT7SJW4</accession>
<sequence length="113" mass="11820">MEIELSQSGGFAPVPPAMRHVVIETERLQMAASTRLVGLVDDADLAGRPAEAPVPSGAADYRTFTLTVTGEGTVNRTITFTDLDDDPVLTELVRTISSLAATPPSPDDPEGAA</sequence>
<dbReference type="InterPro" id="IPR049457">
    <property type="entry name" value="Emfourin"/>
</dbReference>
<dbReference type="Pfam" id="PF20242">
    <property type="entry name" value="Emfourin"/>
    <property type="match status" value="1"/>
</dbReference>
<dbReference type="EMBL" id="JAUCGQ010000003">
    <property type="protein sequence ID" value="MDM7856473.1"/>
    <property type="molecule type" value="Genomic_DNA"/>
</dbReference>